<keyword evidence="1" id="KW-0472">Membrane</keyword>
<dbReference type="EMBL" id="GEFH01001237">
    <property type="protein sequence ID" value="JAP67344.1"/>
    <property type="molecule type" value="mRNA"/>
</dbReference>
<keyword evidence="1" id="KW-0812">Transmembrane</keyword>
<protein>
    <submittedName>
        <fullName evidence="2">Putative membrane protein</fullName>
    </submittedName>
</protein>
<feature type="transmembrane region" description="Helical" evidence="1">
    <location>
        <begin position="37"/>
        <end position="59"/>
    </location>
</feature>
<accession>A0A131XIH0</accession>
<dbReference type="AlphaFoldDB" id="A0A131XIH0"/>
<keyword evidence="1" id="KW-1133">Transmembrane helix</keyword>
<organism evidence="2">
    <name type="scientific">Hyalomma excavatum</name>
    <dbReference type="NCBI Taxonomy" id="257692"/>
    <lineage>
        <taxon>Eukaryota</taxon>
        <taxon>Metazoa</taxon>
        <taxon>Ecdysozoa</taxon>
        <taxon>Arthropoda</taxon>
        <taxon>Chelicerata</taxon>
        <taxon>Arachnida</taxon>
        <taxon>Acari</taxon>
        <taxon>Parasitiformes</taxon>
        <taxon>Ixodida</taxon>
        <taxon>Ixodoidea</taxon>
        <taxon>Ixodidae</taxon>
        <taxon>Hyalomminae</taxon>
        <taxon>Hyalomma</taxon>
    </lineage>
</organism>
<sequence length="135" mass="14667">LVKKTQKVCAASLFLLISALGSRYNNLNILQLVSFSYSLQGLHMLCVGLISAHFTYVIANTIYYVCFNYGAAIAYLCSAIFAVYVGLNPLKATTSLVSVGEQRRRLLRISSGPKQISGCCSCDAPKLLIDNGYSI</sequence>
<evidence type="ECO:0000313" key="2">
    <source>
        <dbReference type="EMBL" id="JAP67344.1"/>
    </source>
</evidence>
<feature type="non-terminal residue" evidence="2">
    <location>
        <position position="1"/>
    </location>
</feature>
<reference evidence="2" key="1">
    <citation type="journal article" date="2017" name="Ticks Tick Borne Dis.">
        <title>An insight into the sialome of Hyalomma excavatum.</title>
        <authorList>
            <person name="Ribeiro J.M."/>
            <person name="Slovak M."/>
            <person name="Francischetti I.M."/>
        </authorList>
    </citation>
    <scope>NUCLEOTIDE SEQUENCE</scope>
    <source>
        <strain evidence="2">Samish</strain>
        <tissue evidence="2">Salivary glands</tissue>
    </source>
</reference>
<proteinExistence type="evidence at transcript level"/>
<evidence type="ECO:0000256" key="1">
    <source>
        <dbReference type="SAM" id="Phobius"/>
    </source>
</evidence>
<name>A0A131XIH0_9ACAR</name>
<feature type="transmembrane region" description="Helical" evidence="1">
    <location>
        <begin position="66"/>
        <end position="87"/>
    </location>
</feature>